<comment type="caution">
    <text evidence="2">The sequence shown here is derived from an EMBL/GenBank/DDBJ whole genome shotgun (WGS) entry which is preliminary data.</text>
</comment>
<gene>
    <name evidence="2" type="ORF">ABIA69_001271</name>
</gene>
<dbReference type="Proteomes" id="UP001549363">
    <property type="component" value="Unassembled WGS sequence"/>
</dbReference>
<feature type="chain" id="PRO_5046003819" evidence="1">
    <location>
        <begin position="22"/>
        <end position="122"/>
    </location>
</feature>
<evidence type="ECO:0000313" key="3">
    <source>
        <dbReference type="Proteomes" id="UP001549363"/>
    </source>
</evidence>
<keyword evidence="3" id="KW-1185">Reference proteome</keyword>
<organism evidence="2 3">
    <name type="scientific">Lysinibacillus parviboronicapiens</name>
    <dbReference type="NCBI Taxonomy" id="436516"/>
    <lineage>
        <taxon>Bacteria</taxon>
        <taxon>Bacillati</taxon>
        <taxon>Bacillota</taxon>
        <taxon>Bacilli</taxon>
        <taxon>Bacillales</taxon>
        <taxon>Bacillaceae</taxon>
        <taxon>Lysinibacillus</taxon>
    </lineage>
</organism>
<evidence type="ECO:0000256" key="1">
    <source>
        <dbReference type="SAM" id="SignalP"/>
    </source>
</evidence>
<dbReference type="EMBL" id="JBEPSB010000004">
    <property type="protein sequence ID" value="MET4560127.1"/>
    <property type="molecule type" value="Genomic_DNA"/>
</dbReference>
<protein>
    <submittedName>
        <fullName evidence="2">Uncharacterized protein</fullName>
    </submittedName>
</protein>
<dbReference type="RefSeq" id="WP_354471262.1">
    <property type="nucleotide sequence ID" value="NZ_JBEPSB010000004.1"/>
</dbReference>
<name>A0ABV2PGP3_9BACI</name>
<keyword evidence="1" id="KW-0732">Signal</keyword>
<feature type="signal peptide" evidence="1">
    <location>
        <begin position="1"/>
        <end position="21"/>
    </location>
</feature>
<proteinExistence type="predicted"/>
<reference evidence="2 3" key="1">
    <citation type="submission" date="2024-06" db="EMBL/GenBank/DDBJ databases">
        <title>Sorghum-associated microbial communities from plants grown in Nebraska, USA.</title>
        <authorList>
            <person name="Schachtman D."/>
        </authorList>
    </citation>
    <scope>NUCLEOTIDE SEQUENCE [LARGE SCALE GENOMIC DNA]</scope>
    <source>
        <strain evidence="2 3">736</strain>
    </source>
</reference>
<accession>A0ABV2PGP3</accession>
<evidence type="ECO:0000313" key="2">
    <source>
        <dbReference type="EMBL" id="MET4560127.1"/>
    </source>
</evidence>
<sequence length="122" mass="13502">MKKSLLVFLLVFFLTVCNSSALSISEIEIVPNKVQGVIDDNNTLQIINEGKNISYIVFRSKGIVTTDLETQGDTLIIKLDVTNQHDNAVKQHVYKLTLDPNLDTIDIRINGKSTVIDSVTGI</sequence>